<dbReference type="Proteomes" id="UP001596137">
    <property type="component" value="Unassembled WGS sequence"/>
</dbReference>
<proteinExistence type="predicted"/>
<dbReference type="Pfam" id="PF00092">
    <property type="entry name" value="VWA"/>
    <property type="match status" value="1"/>
</dbReference>
<dbReference type="PROSITE" id="PS50234">
    <property type="entry name" value="VWFA"/>
    <property type="match status" value="1"/>
</dbReference>
<dbReference type="RefSeq" id="WP_380750042.1">
    <property type="nucleotide sequence ID" value="NZ_JBHSRF010000011.1"/>
</dbReference>
<feature type="domain" description="VWFA" evidence="1">
    <location>
        <begin position="8"/>
        <end position="197"/>
    </location>
</feature>
<organism evidence="2 3">
    <name type="scientific">Sphaerisporangium aureirubrum</name>
    <dbReference type="NCBI Taxonomy" id="1544736"/>
    <lineage>
        <taxon>Bacteria</taxon>
        <taxon>Bacillati</taxon>
        <taxon>Actinomycetota</taxon>
        <taxon>Actinomycetes</taxon>
        <taxon>Streptosporangiales</taxon>
        <taxon>Streptosporangiaceae</taxon>
        <taxon>Sphaerisporangium</taxon>
    </lineage>
</organism>
<dbReference type="SUPFAM" id="SSF53300">
    <property type="entry name" value="vWA-like"/>
    <property type="match status" value="1"/>
</dbReference>
<name>A0ABW1NED3_9ACTN</name>
<sequence>MSAAIAIPIYIVCDVSASMATLISELNSGNQEILDAIHQDPLLVESIYVALVSFADEARLEAPLQSARDVSEFPVLTSRRGTSYGAALRLLQELVARDIPNLKRSKSRVYRPLVFFFTDGEPLDDSHLVQKALEKLRNSPYRPSIVAVGMGEVSPESIEMIASRSAFLIRSDVTPREGVRGFYQLITATLNSFLDSIDSKGSSPFRAAVPASLTPVDLDSWL</sequence>
<accession>A0ABW1NED3</accession>
<dbReference type="SMART" id="SM00327">
    <property type="entry name" value="VWA"/>
    <property type="match status" value="1"/>
</dbReference>
<dbReference type="InterPro" id="IPR002035">
    <property type="entry name" value="VWF_A"/>
</dbReference>
<dbReference type="Gene3D" id="3.40.50.410">
    <property type="entry name" value="von Willebrand factor, type A domain"/>
    <property type="match status" value="1"/>
</dbReference>
<reference evidence="3" key="1">
    <citation type="journal article" date="2019" name="Int. J. Syst. Evol. Microbiol.">
        <title>The Global Catalogue of Microorganisms (GCM) 10K type strain sequencing project: providing services to taxonomists for standard genome sequencing and annotation.</title>
        <authorList>
            <consortium name="The Broad Institute Genomics Platform"/>
            <consortium name="The Broad Institute Genome Sequencing Center for Infectious Disease"/>
            <person name="Wu L."/>
            <person name="Ma J."/>
        </authorList>
    </citation>
    <scope>NUCLEOTIDE SEQUENCE [LARGE SCALE GENOMIC DNA]</scope>
    <source>
        <strain evidence="3">JCM 30346</strain>
    </source>
</reference>
<evidence type="ECO:0000259" key="1">
    <source>
        <dbReference type="PROSITE" id="PS50234"/>
    </source>
</evidence>
<evidence type="ECO:0000313" key="2">
    <source>
        <dbReference type="EMBL" id="MFC6081661.1"/>
    </source>
</evidence>
<gene>
    <name evidence="2" type="ORF">ACFP1K_10850</name>
</gene>
<comment type="caution">
    <text evidence="2">The sequence shown here is derived from an EMBL/GenBank/DDBJ whole genome shotgun (WGS) entry which is preliminary data.</text>
</comment>
<protein>
    <submittedName>
        <fullName evidence="2">VWA domain-containing protein</fullName>
    </submittedName>
</protein>
<dbReference type="InterPro" id="IPR036465">
    <property type="entry name" value="vWFA_dom_sf"/>
</dbReference>
<dbReference type="EMBL" id="JBHSRF010000011">
    <property type="protein sequence ID" value="MFC6081661.1"/>
    <property type="molecule type" value="Genomic_DNA"/>
</dbReference>
<evidence type="ECO:0000313" key="3">
    <source>
        <dbReference type="Proteomes" id="UP001596137"/>
    </source>
</evidence>
<keyword evidence="3" id="KW-1185">Reference proteome</keyword>